<dbReference type="PANTHER" id="PTHR33327">
    <property type="entry name" value="ENDONUCLEASE"/>
    <property type="match status" value="1"/>
</dbReference>
<dbReference type="Proteomes" id="UP000499080">
    <property type="component" value="Unassembled WGS sequence"/>
</dbReference>
<dbReference type="PANTHER" id="PTHR33327:SF3">
    <property type="entry name" value="RNA-DIRECTED DNA POLYMERASE"/>
    <property type="match status" value="1"/>
</dbReference>
<dbReference type="OrthoDB" id="6260718at2759"/>
<organism evidence="1 2">
    <name type="scientific">Araneus ventricosus</name>
    <name type="common">Orbweaver spider</name>
    <name type="synonym">Epeira ventricosa</name>
    <dbReference type="NCBI Taxonomy" id="182803"/>
    <lineage>
        <taxon>Eukaryota</taxon>
        <taxon>Metazoa</taxon>
        <taxon>Ecdysozoa</taxon>
        <taxon>Arthropoda</taxon>
        <taxon>Chelicerata</taxon>
        <taxon>Arachnida</taxon>
        <taxon>Araneae</taxon>
        <taxon>Araneomorphae</taxon>
        <taxon>Entelegynae</taxon>
        <taxon>Araneoidea</taxon>
        <taxon>Araneidae</taxon>
        <taxon>Araneus</taxon>
    </lineage>
</organism>
<dbReference type="EMBL" id="BGPR01002367">
    <property type="protein sequence ID" value="GBM72257.1"/>
    <property type="molecule type" value="Genomic_DNA"/>
</dbReference>
<protein>
    <submittedName>
        <fullName evidence="1">Uncharacterized protein</fullName>
    </submittedName>
</protein>
<evidence type="ECO:0000313" key="1">
    <source>
        <dbReference type="EMBL" id="GBM72257.1"/>
    </source>
</evidence>
<dbReference type="AlphaFoldDB" id="A0A4Y2I3E2"/>
<accession>A0A4Y2I3E2</accession>
<proteinExistence type="predicted"/>
<sequence>MRLDSINSLLNGCKRSSLLLLADIDAKMNRILSLEVLLVSLLAGEFLHYAVVKYRRRFCYVNKDVVYRPRVDPVLNPPQTDSYNSLKTRLLAQNADSESVRLKKIISGMELGDEKPSTLLYAMKSLASDGISPELLKSLWMQRLPIQIQQILSVSGDNLQASSKMADSIFEISKDDLVASVSDNFQSSDVNKFENRLAAIENRLSRLELRGRSLSRGNTEVRGSDKRKYCWWHFKFGKRAERCEQPCTFKSEN</sequence>
<gene>
    <name evidence="1" type="ORF">AVEN_46960_1</name>
</gene>
<reference evidence="1 2" key="1">
    <citation type="journal article" date="2019" name="Sci. Rep.">
        <title>Orb-weaving spider Araneus ventricosus genome elucidates the spidroin gene catalogue.</title>
        <authorList>
            <person name="Kono N."/>
            <person name="Nakamura H."/>
            <person name="Ohtoshi R."/>
            <person name="Moran D.A.P."/>
            <person name="Shinohara A."/>
            <person name="Yoshida Y."/>
            <person name="Fujiwara M."/>
            <person name="Mori M."/>
            <person name="Tomita M."/>
            <person name="Arakawa K."/>
        </authorList>
    </citation>
    <scope>NUCLEOTIDE SEQUENCE [LARGE SCALE GENOMIC DNA]</scope>
</reference>
<name>A0A4Y2I3E2_ARAVE</name>
<keyword evidence="2" id="KW-1185">Reference proteome</keyword>
<comment type="caution">
    <text evidence="1">The sequence shown here is derived from an EMBL/GenBank/DDBJ whole genome shotgun (WGS) entry which is preliminary data.</text>
</comment>
<evidence type="ECO:0000313" key="2">
    <source>
        <dbReference type="Proteomes" id="UP000499080"/>
    </source>
</evidence>